<keyword evidence="1" id="KW-1133">Transmembrane helix</keyword>
<evidence type="ECO:0000313" key="3">
    <source>
        <dbReference type="Proteomes" id="UP001431532"/>
    </source>
</evidence>
<reference evidence="2" key="1">
    <citation type="submission" date="2023-05" db="EMBL/GenBank/DDBJ databases">
        <title>Mariniplasma microaerophilum sp. nov., a novel anaerobic mollicute isolated from terrestrial mud volcano, Taman Peninsula, Russia.</title>
        <authorList>
            <person name="Khomyakova M.A."/>
            <person name="Merkel A.Y."/>
            <person name="Slobodkin A.I."/>
        </authorList>
    </citation>
    <scope>NUCLEOTIDE SEQUENCE</scope>
    <source>
        <strain evidence="2">M4Ah</strain>
    </source>
</reference>
<evidence type="ECO:0000256" key="1">
    <source>
        <dbReference type="SAM" id="Phobius"/>
    </source>
</evidence>
<keyword evidence="3" id="KW-1185">Reference proteome</keyword>
<gene>
    <name evidence="2" type="ORF">QJ521_05355</name>
</gene>
<feature type="transmembrane region" description="Helical" evidence="1">
    <location>
        <begin position="62"/>
        <end position="81"/>
    </location>
</feature>
<keyword evidence="1" id="KW-0812">Transmembrane</keyword>
<sequence>MRKITANEFKLSSIIVGVLATLMILFPALTVGDSNTSYSGIQIAFGHEFVNLGGFGSGQIEFSILNLIAYTLPLIAVLLLIFTKQGNLAATIIFGAAAVMFFLIPEFTVVSTTILGNTNEINIDWTFGIGLIFAASLSLLGLLIGLFRIYKKV</sequence>
<feature type="transmembrane region" description="Helical" evidence="1">
    <location>
        <begin position="125"/>
        <end position="147"/>
    </location>
</feature>
<feature type="transmembrane region" description="Helical" evidence="1">
    <location>
        <begin position="12"/>
        <end position="29"/>
    </location>
</feature>
<organism evidence="2 3">
    <name type="scientific">Peloplasma aerotolerans</name>
    <dbReference type="NCBI Taxonomy" id="3044389"/>
    <lineage>
        <taxon>Bacteria</taxon>
        <taxon>Bacillati</taxon>
        <taxon>Mycoplasmatota</taxon>
        <taxon>Mollicutes</taxon>
        <taxon>Acholeplasmatales</taxon>
        <taxon>Acholeplasmataceae</taxon>
        <taxon>Peloplasma</taxon>
    </lineage>
</organism>
<dbReference type="EMBL" id="JASCXW010000014">
    <property type="protein sequence ID" value="MDI6452980.1"/>
    <property type="molecule type" value="Genomic_DNA"/>
</dbReference>
<evidence type="ECO:0000313" key="2">
    <source>
        <dbReference type="EMBL" id="MDI6452980.1"/>
    </source>
</evidence>
<dbReference type="RefSeq" id="WP_282839407.1">
    <property type="nucleotide sequence ID" value="NZ_JASCXW010000014.1"/>
</dbReference>
<accession>A0AAW6U7R7</accession>
<protein>
    <submittedName>
        <fullName evidence="2">Uncharacterized protein</fullName>
    </submittedName>
</protein>
<proteinExistence type="predicted"/>
<comment type="caution">
    <text evidence="2">The sequence shown here is derived from an EMBL/GenBank/DDBJ whole genome shotgun (WGS) entry which is preliminary data.</text>
</comment>
<dbReference type="Proteomes" id="UP001431532">
    <property type="component" value="Unassembled WGS sequence"/>
</dbReference>
<keyword evidence="1" id="KW-0472">Membrane</keyword>
<name>A0AAW6U7R7_9MOLU</name>
<feature type="transmembrane region" description="Helical" evidence="1">
    <location>
        <begin position="88"/>
        <end position="105"/>
    </location>
</feature>
<dbReference type="AlphaFoldDB" id="A0AAW6U7R7"/>